<dbReference type="EMBL" id="HBGU01043016">
    <property type="protein sequence ID" value="CAD9474511.1"/>
    <property type="molecule type" value="Transcribed_RNA"/>
</dbReference>
<dbReference type="AlphaFoldDB" id="A0A7S2GXI4"/>
<organism evidence="1">
    <name type="scientific">Haptolina brevifila</name>
    <dbReference type="NCBI Taxonomy" id="156173"/>
    <lineage>
        <taxon>Eukaryota</taxon>
        <taxon>Haptista</taxon>
        <taxon>Haptophyta</taxon>
        <taxon>Prymnesiophyceae</taxon>
        <taxon>Prymnesiales</taxon>
        <taxon>Prymnesiaceae</taxon>
        <taxon>Haptolina</taxon>
    </lineage>
</organism>
<evidence type="ECO:0000313" key="1">
    <source>
        <dbReference type="EMBL" id="CAD9474511.1"/>
    </source>
</evidence>
<name>A0A7S2GXI4_9EUKA</name>
<reference evidence="1" key="1">
    <citation type="submission" date="2021-01" db="EMBL/GenBank/DDBJ databases">
        <authorList>
            <person name="Corre E."/>
            <person name="Pelletier E."/>
            <person name="Niang G."/>
            <person name="Scheremetjew M."/>
            <person name="Finn R."/>
            <person name="Kale V."/>
            <person name="Holt S."/>
            <person name="Cochrane G."/>
            <person name="Meng A."/>
            <person name="Brown T."/>
            <person name="Cohen L."/>
        </authorList>
    </citation>
    <scope>NUCLEOTIDE SEQUENCE</scope>
    <source>
        <strain evidence="1">UTEX LB 985</strain>
    </source>
</reference>
<accession>A0A7S2GXI4</accession>
<proteinExistence type="predicted"/>
<sequence length="103" mass="11792">MPGSMHSGQQCLASNLPWRPYGQCGAFNAIMKQVLLRTPFTLRSCNGLHMCTRTSLRISLLLVRQFDHNSRDVIHMHAWPFRMTIIMAHVHGELSGREHDHCP</sequence>
<gene>
    <name evidence="1" type="ORF">CBRE1094_LOCUS23462</name>
</gene>
<protein>
    <submittedName>
        <fullName evidence="1">Uncharacterized protein</fullName>
    </submittedName>
</protein>